<accession>A0A2G9I1M2</accession>
<dbReference type="EMBL" id="NKXS01000538">
    <property type="protein sequence ID" value="PIN23644.1"/>
    <property type="molecule type" value="Genomic_DNA"/>
</dbReference>
<keyword evidence="3" id="KW-1185">Reference proteome</keyword>
<dbReference type="Pfam" id="PF25019">
    <property type="entry name" value="LRR_R13L1-DRL21"/>
    <property type="match status" value="1"/>
</dbReference>
<dbReference type="InterPro" id="IPR032675">
    <property type="entry name" value="LRR_dom_sf"/>
</dbReference>
<dbReference type="STRING" id="429701.A0A2G9I1M2"/>
<dbReference type="Proteomes" id="UP000231279">
    <property type="component" value="Unassembled WGS sequence"/>
</dbReference>
<evidence type="ECO:0000313" key="3">
    <source>
        <dbReference type="Proteomes" id="UP000231279"/>
    </source>
</evidence>
<dbReference type="PANTHER" id="PTHR47186:SF3">
    <property type="entry name" value="OS09G0267800 PROTEIN"/>
    <property type="match status" value="1"/>
</dbReference>
<evidence type="ECO:0000259" key="1">
    <source>
        <dbReference type="Pfam" id="PF25019"/>
    </source>
</evidence>
<feature type="domain" description="R13L1/DRL21-like LRR repeat region" evidence="1">
    <location>
        <begin position="172"/>
        <end position="297"/>
    </location>
</feature>
<dbReference type="OrthoDB" id="773208at2759"/>
<organism evidence="2 3">
    <name type="scientific">Handroanthus impetiginosus</name>
    <dbReference type="NCBI Taxonomy" id="429701"/>
    <lineage>
        <taxon>Eukaryota</taxon>
        <taxon>Viridiplantae</taxon>
        <taxon>Streptophyta</taxon>
        <taxon>Embryophyta</taxon>
        <taxon>Tracheophyta</taxon>
        <taxon>Spermatophyta</taxon>
        <taxon>Magnoliopsida</taxon>
        <taxon>eudicotyledons</taxon>
        <taxon>Gunneridae</taxon>
        <taxon>Pentapetalae</taxon>
        <taxon>asterids</taxon>
        <taxon>lamiids</taxon>
        <taxon>Lamiales</taxon>
        <taxon>Bignoniaceae</taxon>
        <taxon>Crescentiina</taxon>
        <taxon>Tabebuia alliance</taxon>
        <taxon>Handroanthus</taxon>
    </lineage>
</organism>
<reference evidence="3" key="1">
    <citation type="journal article" date="2018" name="Gigascience">
        <title>Genome assembly of the Pink Ipe (Handroanthus impetiginosus, Bignoniaceae), a highly valued, ecologically keystone Neotropical timber forest tree.</title>
        <authorList>
            <person name="Silva-Junior O.B."/>
            <person name="Grattapaglia D."/>
            <person name="Novaes E."/>
            <person name="Collevatti R.G."/>
        </authorList>
    </citation>
    <scope>NUCLEOTIDE SEQUENCE [LARGE SCALE GENOMIC DNA]</scope>
    <source>
        <strain evidence="3">cv. UFG-1</strain>
    </source>
</reference>
<evidence type="ECO:0000313" key="2">
    <source>
        <dbReference type="EMBL" id="PIN23644.1"/>
    </source>
</evidence>
<dbReference type="InterPro" id="IPR056789">
    <property type="entry name" value="LRR_R13L1-DRL21"/>
</dbReference>
<name>A0A2G9I1M2_9LAMI</name>
<sequence>MAEDFVRVPQEHRGTTTFETIAERYFNALKTINFFRDSNEDEEISMRRLVSDLAHLVSGKAMLPLEETIGLQLENLPHSIDHLIQLRFLDLSHMLIQKLPQTITTLSNLFTFKLNDCIYLAELPSMENPTKLQHLDISGSKNIKVMPPGIGGLTDLRLLSNFIIRGMNDSPIQEVKDLVHLSGKLSISGLQYIVDPEDAKEANLSNKTSLHELILEWSTKFTELPEKDVETEVLDYLKGCSNLEILCIIGFGGTGFPEWVSLSDKFVHVTLSNCRNSKNLPLLGRLPKLKELSIEDMEEVTSIGTEFCGDVSVGVPFLSLETLEFNDMPKWEVWSFGQVEFQRLPCLQLLKIDRCPKLNEFKVLTKDLKVLTINECQELMAFSLENFPNLRELDIQHCSNLKEMPQSFPSLTKLGIWGCQELTSLSKVQPNGDICKEFPCLLTLDIQNCRSLKELPSKFPLLEKLKTRNCKELFKLSAFPHLHDLVLEECAKLRNLEISKCMNLVALTKNGSQALSSHKCLLIDGCPKLEQMTLPPAFKRLVIPKCKLLKSLPPKLLDSRDIGLEFLEVHELECLRNFSFGVCPEMDEFEDVTFPDSVSFVFLKGLPRIVSLAGLFENLNSLDILTIRDCVRLEILAETKLPDSVSCLYISNCPRLRERCRRKERQEWTKNAHIPPIEFDFQPMP</sequence>
<comment type="caution">
    <text evidence="2">The sequence shown here is derived from an EMBL/GenBank/DDBJ whole genome shotgun (WGS) entry which is preliminary data.</text>
</comment>
<gene>
    <name evidence="2" type="ORF">CDL12_03635</name>
</gene>
<dbReference type="PANTHER" id="PTHR47186">
    <property type="entry name" value="LEUCINE-RICH REPEAT-CONTAINING PROTEIN 57"/>
    <property type="match status" value="1"/>
</dbReference>
<protein>
    <recommendedName>
        <fullName evidence="1">R13L1/DRL21-like LRR repeat region domain-containing protein</fullName>
    </recommendedName>
</protein>
<dbReference type="SUPFAM" id="SSF52058">
    <property type="entry name" value="L domain-like"/>
    <property type="match status" value="2"/>
</dbReference>
<dbReference type="Gene3D" id="3.80.10.10">
    <property type="entry name" value="Ribonuclease Inhibitor"/>
    <property type="match status" value="3"/>
</dbReference>
<proteinExistence type="predicted"/>
<dbReference type="AlphaFoldDB" id="A0A2G9I1M2"/>